<evidence type="ECO:0000256" key="11">
    <source>
        <dbReference type="ARBA" id="ARBA00022989"/>
    </source>
</evidence>
<evidence type="ECO:0000259" key="14">
    <source>
        <dbReference type="PROSITE" id="PS50885"/>
    </source>
</evidence>
<feature type="domain" description="HAMP" evidence="14">
    <location>
        <begin position="141"/>
        <end position="193"/>
    </location>
</feature>
<dbReference type="EMBL" id="CP108253">
    <property type="protein sequence ID" value="WTU38769.1"/>
    <property type="molecule type" value="Genomic_DNA"/>
</dbReference>
<dbReference type="Gene3D" id="6.10.340.10">
    <property type="match status" value="1"/>
</dbReference>
<dbReference type="Gene3D" id="1.10.287.130">
    <property type="match status" value="1"/>
</dbReference>
<dbReference type="InterPro" id="IPR003594">
    <property type="entry name" value="HATPase_dom"/>
</dbReference>
<dbReference type="PROSITE" id="PS50885">
    <property type="entry name" value="HAMP"/>
    <property type="match status" value="1"/>
</dbReference>
<evidence type="ECO:0000256" key="12">
    <source>
        <dbReference type="ARBA" id="ARBA00023012"/>
    </source>
</evidence>
<dbReference type="SMART" id="SM00304">
    <property type="entry name" value="HAMP"/>
    <property type="match status" value="1"/>
</dbReference>
<dbReference type="Pfam" id="PF00512">
    <property type="entry name" value="HisKA"/>
    <property type="match status" value="1"/>
</dbReference>
<comment type="subcellular location">
    <subcellularLocation>
        <location evidence="2">Cell membrane</location>
        <topology evidence="2">Multi-pass membrane protein</topology>
    </subcellularLocation>
</comment>
<protein>
    <recommendedName>
        <fullName evidence="3">histidine kinase</fullName>
        <ecNumber evidence="3">2.7.13.3</ecNumber>
    </recommendedName>
</protein>
<dbReference type="SMART" id="SM00387">
    <property type="entry name" value="HATPase_c"/>
    <property type="match status" value="1"/>
</dbReference>
<keyword evidence="5" id="KW-0597">Phosphoprotein</keyword>
<dbReference type="Gene3D" id="3.30.565.10">
    <property type="entry name" value="Histidine kinase-like ATPase, C-terminal domain"/>
    <property type="match status" value="1"/>
</dbReference>
<keyword evidence="10" id="KW-0067">ATP-binding</keyword>
<dbReference type="CDD" id="cd06225">
    <property type="entry name" value="HAMP"/>
    <property type="match status" value="1"/>
</dbReference>
<dbReference type="SUPFAM" id="SSF47384">
    <property type="entry name" value="Homodimeric domain of signal transducing histidine kinase"/>
    <property type="match status" value="1"/>
</dbReference>
<dbReference type="Pfam" id="PF02518">
    <property type="entry name" value="HATPase_c"/>
    <property type="match status" value="1"/>
</dbReference>
<dbReference type="GO" id="GO:0005886">
    <property type="term" value="C:plasma membrane"/>
    <property type="evidence" value="ECO:0007669"/>
    <property type="project" value="UniProtKB-SubCell"/>
</dbReference>
<evidence type="ECO:0000256" key="10">
    <source>
        <dbReference type="ARBA" id="ARBA00022840"/>
    </source>
</evidence>
<dbReference type="PANTHER" id="PTHR44936:SF9">
    <property type="entry name" value="SENSOR PROTEIN CREC"/>
    <property type="match status" value="1"/>
</dbReference>
<keyword evidence="11" id="KW-1133">Transmembrane helix</keyword>
<dbReference type="InterPro" id="IPR036097">
    <property type="entry name" value="HisK_dim/P_sf"/>
</dbReference>
<evidence type="ECO:0000256" key="1">
    <source>
        <dbReference type="ARBA" id="ARBA00000085"/>
    </source>
</evidence>
<dbReference type="GO" id="GO:0005524">
    <property type="term" value="F:ATP binding"/>
    <property type="evidence" value="ECO:0007669"/>
    <property type="project" value="UniProtKB-KW"/>
</dbReference>
<evidence type="ECO:0000256" key="3">
    <source>
        <dbReference type="ARBA" id="ARBA00012438"/>
    </source>
</evidence>
<keyword evidence="7" id="KW-0812">Transmembrane</keyword>
<dbReference type="SMART" id="SM00388">
    <property type="entry name" value="HisKA"/>
    <property type="match status" value="1"/>
</dbReference>
<evidence type="ECO:0000256" key="8">
    <source>
        <dbReference type="ARBA" id="ARBA00022741"/>
    </source>
</evidence>
<evidence type="ECO:0000256" key="4">
    <source>
        <dbReference type="ARBA" id="ARBA00022475"/>
    </source>
</evidence>
<keyword evidence="11" id="KW-0472">Membrane</keyword>
<dbReference type="InterPro" id="IPR050980">
    <property type="entry name" value="2C_sensor_his_kinase"/>
</dbReference>
<keyword evidence="9 15" id="KW-0418">Kinase</keyword>
<dbReference type="GO" id="GO:0000155">
    <property type="term" value="F:phosphorelay sensor kinase activity"/>
    <property type="evidence" value="ECO:0007669"/>
    <property type="project" value="InterPro"/>
</dbReference>
<feature type="domain" description="Histidine kinase" evidence="13">
    <location>
        <begin position="201"/>
        <end position="401"/>
    </location>
</feature>
<evidence type="ECO:0000313" key="15">
    <source>
        <dbReference type="EMBL" id="WTU38769.1"/>
    </source>
</evidence>
<dbReference type="InterPro" id="IPR036890">
    <property type="entry name" value="HATPase_C_sf"/>
</dbReference>
<dbReference type="EC" id="2.7.13.3" evidence="3"/>
<evidence type="ECO:0000256" key="9">
    <source>
        <dbReference type="ARBA" id="ARBA00022777"/>
    </source>
</evidence>
<dbReference type="Pfam" id="PF00672">
    <property type="entry name" value="HAMP"/>
    <property type="match status" value="1"/>
</dbReference>
<evidence type="ECO:0000256" key="6">
    <source>
        <dbReference type="ARBA" id="ARBA00022679"/>
    </source>
</evidence>
<keyword evidence="12" id="KW-0902">Two-component regulatory system</keyword>
<comment type="catalytic activity">
    <reaction evidence="1">
        <text>ATP + protein L-histidine = ADP + protein N-phospho-L-histidine.</text>
        <dbReference type="EC" id="2.7.13.3"/>
    </reaction>
</comment>
<evidence type="ECO:0000256" key="5">
    <source>
        <dbReference type="ARBA" id="ARBA00022553"/>
    </source>
</evidence>
<dbReference type="InterPro" id="IPR005467">
    <property type="entry name" value="His_kinase_dom"/>
</dbReference>
<accession>A0AAU2GVK4</accession>
<keyword evidence="8" id="KW-0547">Nucleotide-binding</keyword>
<proteinExistence type="predicted"/>
<dbReference type="InterPro" id="IPR003661">
    <property type="entry name" value="HisK_dim/P_dom"/>
</dbReference>
<organism evidence="15">
    <name type="scientific">Streptomyces sp. NBC_00060</name>
    <dbReference type="NCBI Taxonomy" id="2975636"/>
    <lineage>
        <taxon>Bacteria</taxon>
        <taxon>Bacillati</taxon>
        <taxon>Actinomycetota</taxon>
        <taxon>Actinomycetes</taxon>
        <taxon>Kitasatosporales</taxon>
        <taxon>Streptomycetaceae</taxon>
        <taxon>Streptomyces</taxon>
    </lineage>
</organism>
<dbReference type="SUPFAM" id="SSF55874">
    <property type="entry name" value="ATPase domain of HSP90 chaperone/DNA topoisomerase II/histidine kinase"/>
    <property type="match status" value="1"/>
</dbReference>
<reference evidence="15" key="1">
    <citation type="submission" date="2022-10" db="EMBL/GenBank/DDBJ databases">
        <title>The complete genomes of actinobacterial strains from the NBC collection.</title>
        <authorList>
            <person name="Joergensen T.S."/>
            <person name="Alvarez Arevalo M."/>
            <person name="Sterndorff E.B."/>
            <person name="Faurdal D."/>
            <person name="Vuksanovic O."/>
            <person name="Mourched A.-S."/>
            <person name="Charusanti P."/>
            <person name="Shaw S."/>
            <person name="Blin K."/>
            <person name="Weber T."/>
        </authorList>
    </citation>
    <scope>NUCLEOTIDE SEQUENCE</scope>
    <source>
        <strain evidence="15">NBC_00060</strain>
    </source>
</reference>
<dbReference type="CDD" id="cd00082">
    <property type="entry name" value="HisKA"/>
    <property type="match status" value="1"/>
</dbReference>
<keyword evidence="4" id="KW-1003">Cell membrane</keyword>
<dbReference type="PANTHER" id="PTHR44936">
    <property type="entry name" value="SENSOR PROTEIN CREC"/>
    <property type="match status" value="1"/>
</dbReference>
<keyword evidence="6" id="KW-0808">Transferase</keyword>
<evidence type="ECO:0000256" key="2">
    <source>
        <dbReference type="ARBA" id="ARBA00004651"/>
    </source>
</evidence>
<evidence type="ECO:0000256" key="7">
    <source>
        <dbReference type="ARBA" id="ARBA00022692"/>
    </source>
</evidence>
<dbReference type="AlphaFoldDB" id="A0AAU2GVK4"/>
<dbReference type="InterPro" id="IPR003660">
    <property type="entry name" value="HAMP_dom"/>
</dbReference>
<sequence length="405" mass="42651">MGLRLKIGATITVTATLAAMVTASQVPVLLTNRECDVQLERLQYAARLTEQQGRPALGLTVDPPELPGPLRAKILGGHRATYVQSTGHGNVIWAAEMSDGGAVLAMHTASNGLSDEVERVMWQSGAVGTGVATVIGLGLATRFARRLRRSARSAQEIADGDLTARLPETGRDEITTLTHAVNAMADALAARLQAEREVTANIAHELRTPVAGLIAAAALLPDGRAETMVKERAGRLRDLMEDVLEVARLDSGTEAAEPRWVELSALARRVVRAATEGRTATDGTAPDVRVDVVTDAMVETDPRRVERVLTNLVTNALRHGAEPVLVEVDGPTVRVRDHGTGFPEHLIAQGPQRFRTGAEGTGLGLGLTIAAGQTALLGAHLTFGNPTDGGALATLTLPVTPEAGR</sequence>
<evidence type="ECO:0000259" key="13">
    <source>
        <dbReference type="PROSITE" id="PS50109"/>
    </source>
</evidence>
<name>A0AAU2GVK4_9ACTN</name>
<dbReference type="SUPFAM" id="SSF158472">
    <property type="entry name" value="HAMP domain-like"/>
    <property type="match status" value="1"/>
</dbReference>
<gene>
    <name evidence="15" type="ORF">OHV25_03900</name>
</gene>
<dbReference type="PROSITE" id="PS50109">
    <property type="entry name" value="HIS_KIN"/>
    <property type="match status" value="1"/>
</dbReference>